<dbReference type="OrthoDB" id="9782992at2"/>
<accession>A0A1H6ABS5</accession>
<evidence type="ECO:0000259" key="1">
    <source>
        <dbReference type="PROSITE" id="PS50404"/>
    </source>
</evidence>
<dbReference type="SUPFAM" id="SSF47616">
    <property type="entry name" value="GST C-terminal domain-like"/>
    <property type="match status" value="1"/>
</dbReference>
<evidence type="ECO:0000259" key="2">
    <source>
        <dbReference type="PROSITE" id="PS50405"/>
    </source>
</evidence>
<organism evidence="3 4">
    <name type="scientific">Bosea lathyri</name>
    <dbReference type="NCBI Taxonomy" id="1036778"/>
    <lineage>
        <taxon>Bacteria</taxon>
        <taxon>Pseudomonadati</taxon>
        <taxon>Pseudomonadota</taxon>
        <taxon>Alphaproteobacteria</taxon>
        <taxon>Hyphomicrobiales</taxon>
        <taxon>Boseaceae</taxon>
        <taxon>Bosea</taxon>
    </lineage>
</organism>
<feature type="domain" description="GST C-terminal" evidence="2">
    <location>
        <begin position="89"/>
        <end position="209"/>
    </location>
</feature>
<dbReference type="SFLD" id="SFLDS00019">
    <property type="entry name" value="Glutathione_Transferase_(cytos"/>
    <property type="match status" value="1"/>
</dbReference>
<dbReference type="SUPFAM" id="SSF52833">
    <property type="entry name" value="Thioredoxin-like"/>
    <property type="match status" value="1"/>
</dbReference>
<proteinExistence type="predicted"/>
<dbReference type="Proteomes" id="UP000236743">
    <property type="component" value="Unassembled WGS sequence"/>
</dbReference>
<keyword evidence="3" id="KW-0808">Transferase</keyword>
<reference evidence="3 4" key="1">
    <citation type="submission" date="2016-10" db="EMBL/GenBank/DDBJ databases">
        <authorList>
            <person name="de Groot N.N."/>
        </authorList>
    </citation>
    <scope>NUCLEOTIDE SEQUENCE [LARGE SCALE GENOMIC DNA]</scope>
    <source>
        <strain evidence="3 4">DSM 26656</strain>
    </source>
</reference>
<protein>
    <submittedName>
        <fullName evidence="3">Glutathione S-transferase</fullName>
    </submittedName>
</protein>
<name>A0A1H6ABS5_9HYPH</name>
<dbReference type="SFLD" id="SFLDG00358">
    <property type="entry name" value="Main_(cytGST)"/>
    <property type="match status" value="1"/>
</dbReference>
<dbReference type="PANTHER" id="PTHR44051">
    <property type="entry name" value="GLUTATHIONE S-TRANSFERASE-RELATED"/>
    <property type="match status" value="1"/>
</dbReference>
<dbReference type="PANTHER" id="PTHR44051:SF8">
    <property type="entry name" value="GLUTATHIONE S-TRANSFERASE GSTA"/>
    <property type="match status" value="1"/>
</dbReference>
<dbReference type="Gene3D" id="3.40.30.10">
    <property type="entry name" value="Glutaredoxin"/>
    <property type="match status" value="1"/>
</dbReference>
<dbReference type="InterPro" id="IPR010987">
    <property type="entry name" value="Glutathione-S-Trfase_C-like"/>
</dbReference>
<dbReference type="PROSITE" id="PS50404">
    <property type="entry name" value="GST_NTER"/>
    <property type="match status" value="1"/>
</dbReference>
<keyword evidence="4" id="KW-1185">Reference proteome</keyword>
<sequence>MTLTLHFHPLSSFCHKVLIALYEAGTPFTPQIVDLTDPGERAALLKLWPIGKFPVLEDSAKGRIVPESSLIIEYLNQNHPGASALIPQEPAAALEVRHWDRFFDLHVHDAMQKIVGDRLRPHGQRDPMGVAHARERLKIAYGVLEDALGERWVAGETFSMADCAAAPALFYSDKVMPFGADYPAVAAYFARLLERPSYARVLREAEPYFAMFPADPG</sequence>
<dbReference type="Pfam" id="PF13410">
    <property type="entry name" value="GST_C_2"/>
    <property type="match status" value="1"/>
</dbReference>
<dbReference type="PROSITE" id="PS50405">
    <property type="entry name" value="GST_CTER"/>
    <property type="match status" value="1"/>
</dbReference>
<feature type="domain" description="GST N-terminal" evidence="1">
    <location>
        <begin position="1"/>
        <end position="83"/>
    </location>
</feature>
<dbReference type="InterPro" id="IPR036282">
    <property type="entry name" value="Glutathione-S-Trfase_C_sf"/>
</dbReference>
<dbReference type="CDD" id="cd00570">
    <property type="entry name" value="GST_N_family"/>
    <property type="match status" value="1"/>
</dbReference>
<dbReference type="Pfam" id="PF13417">
    <property type="entry name" value="GST_N_3"/>
    <property type="match status" value="1"/>
</dbReference>
<dbReference type="CDD" id="cd00299">
    <property type="entry name" value="GST_C_family"/>
    <property type="match status" value="1"/>
</dbReference>
<dbReference type="InterPro" id="IPR040079">
    <property type="entry name" value="Glutathione_S-Trfase"/>
</dbReference>
<dbReference type="RefSeq" id="WP_103873190.1">
    <property type="nucleotide sequence ID" value="NZ_FNUY01000005.1"/>
</dbReference>
<dbReference type="EMBL" id="FNUY01000005">
    <property type="protein sequence ID" value="SEG45495.1"/>
    <property type="molecule type" value="Genomic_DNA"/>
</dbReference>
<gene>
    <name evidence="3" type="ORF">SAMN04488115_105311</name>
</gene>
<dbReference type="GO" id="GO:0016740">
    <property type="term" value="F:transferase activity"/>
    <property type="evidence" value="ECO:0007669"/>
    <property type="project" value="UniProtKB-KW"/>
</dbReference>
<dbReference type="Gene3D" id="1.20.1050.10">
    <property type="match status" value="1"/>
</dbReference>
<dbReference type="AlphaFoldDB" id="A0A1H6ABS5"/>
<dbReference type="InterPro" id="IPR036249">
    <property type="entry name" value="Thioredoxin-like_sf"/>
</dbReference>
<evidence type="ECO:0000313" key="4">
    <source>
        <dbReference type="Proteomes" id="UP000236743"/>
    </source>
</evidence>
<evidence type="ECO:0000313" key="3">
    <source>
        <dbReference type="EMBL" id="SEG45495.1"/>
    </source>
</evidence>
<dbReference type="InterPro" id="IPR004045">
    <property type="entry name" value="Glutathione_S-Trfase_N"/>
</dbReference>